<keyword evidence="2" id="KW-0812">Transmembrane</keyword>
<feature type="transmembrane region" description="Helical" evidence="2">
    <location>
        <begin position="301"/>
        <end position="326"/>
    </location>
</feature>
<feature type="region of interest" description="Disordered" evidence="1">
    <location>
        <begin position="498"/>
        <end position="547"/>
    </location>
</feature>
<feature type="compositionally biased region" description="Polar residues" evidence="1">
    <location>
        <begin position="508"/>
        <end position="522"/>
    </location>
</feature>
<proteinExistence type="predicted"/>
<evidence type="ECO:0000313" key="3">
    <source>
        <dbReference type="EMBL" id="TKX26762.1"/>
    </source>
</evidence>
<name>A0A4V6YAY8_9PEZI</name>
<dbReference type="EMBL" id="PTQR01000011">
    <property type="protein sequence ID" value="TKX26762.1"/>
    <property type="molecule type" value="Genomic_DNA"/>
</dbReference>
<dbReference type="AlphaFoldDB" id="A0A4V6YAY8"/>
<dbReference type="PANTHER" id="PTHR37402">
    <property type="entry name" value="GRAM DOMAIN-CONTAINING PROTEIN 4"/>
    <property type="match status" value="1"/>
</dbReference>
<dbReference type="GO" id="GO:0006915">
    <property type="term" value="P:apoptotic process"/>
    <property type="evidence" value="ECO:0007669"/>
    <property type="project" value="InterPro"/>
</dbReference>
<feature type="compositionally biased region" description="Basic and acidic residues" evidence="1">
    <location>
        <begin position="17"/>
        <end position="31"/>
    </location>
</feature>
<feature type="compositionally biased region" description="Basic and acidic residues" evidence="1">
    <location>
        <begin position="710"/>
        <end position="736"/>
    </location>
</feature>
<keyword evidence="2" id="KW-1133">Transmembrane helix</keyword>
<evidence type="ECO:0000313" key="4">
    <source>
        <dbReference type="Proteomes" id="UP000308133"/>
    </source>
</evidence>
<dbReference type="PANTHER" id="PTHR37402:SF1">
    <property type="entry name" value="GRAM DOMAIN-CONTAINING PROTEIN 4"/>
    <property type="match status" value="1"/>
</dbReference>
<protein>
    <submittedName>
        <fullName evidence="3">Uncharacterized protein</fullName>
    </submittedName>
</protein>
<accession>A0A4V6YAY8</accession>
<evidence type="ECO:0000256" key="1">
    <source>
        <dbReference type="SAM" id="MobiDB-lite"/>
    </source>
</evidence>
<organism evidence="3 4">
    <name type="scientific">Elsinoe australis</name>
    <dbReference type="NCBI Taxonomy" id="40998"/>
    <lineage>
        <taxon>Eukaryota</taxon>
        <taxon>Fungi</taxon>
        <taxon>Dikarya</taxon>
        <taxon>Ascomycota</taxon>
        <taxon>Pezizomycotina</taxon>
        <taxon>Dothideomycetes</taxon>
        <taxon>Dothideomycetidae</taxon>
        <taxon>Myriangiales</taxon>
        <taxon>Elsinoaceae</taxon>
        <taxon>Elsinoe</taxon>
    </lineage>
</organism>
<dbReference type="Proteomes" id="UP000308133">
    <property type="component" value="Unassembled WGS sequence"/>
</dbReference>
<feature type="region of interest" description="Disordered" evidence="1">
    <location>
        <begin position="709"/>
        <end position="775"/>
    </location>
</feature>
<reference evidence="3 4" key="1">
    <citation type="submission" date="2018-02" db="EMBL/GenBank/DDBJ databases">
        <title>Draft genome sequences of Elsinoe sp., causing black scab on jojoba.</title>
        <authorList>
            <person name="Stodart B."/>
            <person name="Jeffress S."/>
            <person name="Ash G."/>
            <person name="Arun Chinnappa K."/>
        </authorList>
    </citation>
    <scope>NUCLEOTIDE SEQUENCE [LARGE SCALE GENOMIC DNA]</scope>
    <source>
        <strain evidence="3 4">Hillstone_2</strain>
    </source>
</reference>
<feature type="compositionally biased region" description="Basic and acidic residues" evidence="1">
    <location>
        <begin position="62"/>
        <end position="77"/>
    </location>
</feature>
<feature type="region of interest" description="Disordered" evidence="1">
    <location>
        <begin position="1"/>
        <end position="93"/>
    </location>
</feature>
<gene>
    <name evidence="3" type="ORF">C1H76_0916</name>
</gene>
<sequence length="792" mass="90530">MKSSLGDAEDDEVGVSRQDEAFHDAAEDIHSPTRAKKKLVELKEETKQKSKRLIHALKPKHNREEDSATNDATHDFEESPAFDPSQLYPNRNMSVGGATDRVLGQALATGKAIVSPKHAAKKKAAAKVAVQERPYLSQQADNDYVKAQADLTNAMSSNATSEDDHEQINAHKDRVQYLEDIRDARKVAWTTSRHVQRVAVVANQAPPPPNRADFYVQQEDTDQQTFDWQSYYHARGRYKFKKFAIESMGEIDVRPQEPFNKEVCIKYLERILIASAPWQAWFLSVRSIYRWEKPRKTLKWAGIWFLIWYLDYVMTFVLGWMAFIVLENRFRKKRAEALEESLTRARDHGHTAFRFNELIHRHGPGEWYDPLIRELGPLAQMQLADLADFLEILANFYDWKDPFRTWGTLFWYACALLVGVLTPTGYSWKIITMFALLAFFLSRPIASRHPQYRHAVNALKWIFWDIPTDAEWSFMYLRKKAQAMREKVIEQRVEEDYQDQEDTYYPTAENSHNPRISISTAPLDSDSDADSFTTATSTNSSTTSLSPLTQLDTAQPLQSFSTRYKTLPCRLLILPSGLTLRRTAPSPTPLFHIPWTSLRELRKFNSSTLSHLTTTSGVELVITTTLTASPTRNLHCSDPELPDRHGTTFASDSGAHRGSLHDTVDAHLMNEPVLQTIKLETLRNRDRAFNLILGFSGLKFQVLPPVTPSKEVKRERKKMEGKGKGRGMADIRGGHDDDGEEEDEGGEGRGGLRKEVMRRLKGESENRGKEPEAEYDAYQAFRKGGRWEGWFA</sequence>
<feature type="compositionally biased region" description="Low complexity" evidence="1">
    <location>
        <begin position="530"/>
        <end position="547"/>
    </location>
</feature>
<feature type="compositionally biased region" description="Basic and acidic residues" evidence="1">
    <location>
        <begin position="746"/>
        <end position="772"/>
    </location>
</feature>
<keyword evidence="2" id="KW-0472">Membrane</keyword>
<dbReference type="InterPro" id="IPR037847">
    <property type="entry name" value="GRAMDC4"/>
</dbReference>
<feature type="region of interest" description="Disordered" evidence="1">
    <location>
        <begin position="638"/>
        <end position="658"/>
    </location>
</feature>
<feature type="compositionally biased region" description="Basic residues" evidence="1">
    <location>
        <begin position="49"/>
        <end position="61"/>
    </location>
</feature>
<comment type="caution">
    <text evidence="3">The sequence shown here is derived from an EMBL/GenBank/DDBJ whole genome shotgun (WGS) entry which is preliminary data.</text>
</comment>
<feature type="transmembrane region" description="Helical" evidence="2">
    <location>
        <begin position="403"/>
        <end position="422"/>
    </location>
</feature>
<evidence type="ECO:0000256" key="2">
    <source>
        <dbReference type="SAM" id="Phobius"/>
    </source>
</evidence>
<feature type="compositionally biased region" description="Basic and acidic residues" evidence="1">
    <location>
        <begin position="38"/>
        <end position="48"/>
    </location>
</feature>